<evidence type="ECO:0000256" key="10">
    <source>
        <dbReference type="RuleBase" id="RU004008"/>
    </source>
</evidence>
<proteinExistence type="inferred from homology"/>
<dbReference type="InterPro" id="IPR005727">
    <property type="entry name" value="Ribosomal_uL22_bac/chlpt-type"/>
</dbReference>
<comment type="function">
    <text evidence="7 10">This protein binds specifically to 23S rRNA; its binding is stimulated by other ribosomal proteins, e.g., L4, L17, and L20. It is important during the early stages of 50S assembly. It makes multiple contacts with different domains of the 23S rRNA in the assembled 50S subunit and ribosome.</text>
</comment>
<comment type="function">
    <text evidence="7">The globular domain of the protein is located near the polypeptide exit tunnel on the outside of the subunit, while an extended beta-hairpin is found that lines the wall of the exit tunnel in the center of the 70S ribosome.</text>
</comment>
<dbReference type="Proteomes" id="UP000647241">
    <property type="component" value="Unassembled WGS sequence"/>
</dbReference>
<dbReference type="Pfam" id="PF00237">
    <property type="entry name" value="Ribosomal_L22"/>
    <property type="match status" value="1"/>
</dbReference>
<evidence type="ECO:0000256" key="1">
    <source>
        <dbReference type="ARBA" id="ARBA00009451"/>
    </source>
</evidence>
<evidence type="ECO:0000256" key="11">
    <source>
        <dbReference type="SAM" id="MobiDB-lite"/>
    </source>
</evidence>
<evidence type="ECO:0000256" key="2">
    <source>
        <dbReference type="ARBA" id="ARBA00022730"/>
    </source>
</evidence>
<keyword evidence="4 7" id="KW-0689">Ribosomal protein</keyword>
<sequence length="175" mass="19139">MAKAVAEKIREFRAEAKFQRTSPQKAKLVLDLIKGLRVEQALNTVHFSTKRMAPVVEKVLRSAIQNANYVSQEQGLDVDVDNLYVKTAVANEGPRMKRIRPAPMGRAFRYQRRLAHIIVTVAEKKSANAVSASAEATPASAAKKTTKKAATKTAAKKPAVKKAAAKKTATKKTEK</sequence>
<evidence type="ECO:0000256" key="5">
    <source>
        <dbReference type="ARBA" id="ARBA00023274"/>
    </source>
</evidence>
<dbReference type="GO" id="GO:0003735">
    <property type="term" value="F:structural constituent of ribosome"/>
    <property type="evidence" value="ECO:0007669"/>
    <property type="project" value="InterPro"/>
</dbReference>
<evidence type="ECO:0000256" key="6">
    <source>
        <dbReference type="ARBA" id="ARBA00035207"/>
    </source>
</evidence>
<keyword evidence="5 7" id="KW-0687">Ribonucleoprotein</keyword>
<dbReference type="SUPFAM" id="SSF54843">
    <property type="entry name" value="Ribosomal protein L22"/>
    <property type="match status" value="1"/>
</dbReference>
<dbReference type="HAMAP" id="MF_01331_B">
    <property type="entry name" value="Ribosomal_uL22_B"/>
    <property type="match status" value="1"/>
</dbReference>
<protein>
    <recommendedName>
        <fullName evidence="6 7">Large ribosomal subunit protein uL22</fullName>
    </recommendedName>
</protein>
<reference evidence="12" key="2">
    <citation type="submission" date="2020-09" db="EMBL/GenBank/DDBJ databases">
        <authorList>
            <person name="Sun Q."/>
            <person name="Zhou Y."/>
        </authorList>
    </citation>
    <scope>NUCLEOTIDE SEQUENCE</scope>
    <source>
        <strain evidence="12">CGMCC 1.12997</strain>
    </source>
</reference>
<dbReference type="CDD" id="cd00336">
    <property type="entry name" value="Ribosomal_L22"/>
    <property type="match status" value="1"/>
</dbReference>
<evidence type="ECO:0000256" key="9">
    <source>
        <dbReference type="RuleBase" id="RU004006"/>
    </source>
</evidence>
<dbReference type="EMBL" id="BMGT01000002">
    <property type="protein sequence ID" value="GGG79629.1"/>
    <property type="molecule type" value="Genomic_DNA"/>
</dbReference>
<dbReference type="AlphaFoldDB" id="A0A917HHE0"/>
<dbReference type="InterPro" id="IPR047867">
    <property type="entry name" value="Ribosomal_uL22_bac/org-type"/>
</dbReference>
<feature type="compositionally biased region" description="Basic residues" evidence="11">
    <location>
        <begin position="144"/>
        <end position="175"/>
    </location>
</feature>
<comment type="similarity">
    <text evidence="1 7 8">Belongs to the universal ribosomal protein uL22 family.</text>
</comment>
<dbReference type="InterPro" id="IPR001063">
    <property type="entry name" value="Ribosomal_uL22"/>
</dbReference>
<organism evidence="12 13">
    <name type="scientific">Edaphobacter dinghuensis</name>
    <dbReference type="NCBI Taxonomy" id="1560005"/>
    <lineage>
        <taxon>Bacteria</taxon>
        <taxon>Pseudomonadati</taxon>
        <taxon>Acidobacteriota</taxon>
        <taxon>Terriglobia</taxon>
        <taxon>Terriglobales</taxon>
        <taxon>Acidobacteriaceae</taxon>
        <taxon>Edaphobacter</taxon>
    </lineage>
</organism>
<comment type="caution">
    <text evidence="12">The sequence shown here is derived from an EMBL/GenBank/DDBJ whole genome shotgun (WGS) entry which is preliminary data.</text>
</comment>
<keyword evidence="2 7" id="KW-0699">rRNA-binding</keyword>
<evidence type="ECO:0000256" key="7">
    <source>
        <dbReference type="HAMAP-Rule" id="MF_01331"/>
    </source>
</evidence>
<reference evidence="12" key="1">
    <citation type="journal article" date="2014" name="Int. J. Syst. Evol. Microbiol.">
        <title>Complete genome sequence of Corynebacterium casei LMG S-19264T (=DSM 44701T), isolated from a smear-ripened cheese.</title>
        <authorList>
            <consortium name="US DOE Joint Genome Institute (JGI-PGF)"/>
            <person name="Walter F."/>
            <person name="Albersmeier A."/>
            <person name="Kalinowski J."/>
            <person name="Ruckert C."/>
        </authorList>
    </citation>
    <scope>NUCLEOTIDE SEQUENCE</scope>
    <source>
        <strain evidence="12">CGMCC 1.12997</strain>
    </source>
</reference>
<evidence type="ECO:0000256" key="3">
    <source>
        <dbReference type="ARBA" id="ARBA00022884"/>
    </source>
</evidence>
<gene>
    <name evidence="7" type="primary">rplV</name>
    <name evidence="12" type="ORF">GCM10011585_23670</name>
</gene>
<dbReference type="GO" id="GO:0019843">
    <property type="term" value="F:rRNA binding"/>
    <property type="evidence" value="ECO:0007669"/>
    <property type="project" value="UniProtKB-UniRule"/>
</dbReference>
<dbReference type="PANTHER" id="PTHR13501">
    <property type="entry name" value="CHLOROPLAST 50S RIBOSOMAL PROTEIN L22-RELATED"/>
    <property type="match status" value="1"/>
</dbReference>
<dbReference type="InterPro" id="IPR036394">
    <property type="entry name" value="Ribosomal_uL22_sf"/>
</dbReference>
<keyword evidence="3 7" id="KW-0694">RNA-binding</keyword>
<dbReference type="GO" id="GO:0022625">
    <property type="term" value="C:cytosolic large ribosomal subunit"/>
    <property type="evidence" value="ECO:0007669"/>
    <property type="project" value="TreeGrafter"/>
</dbReference>
<evidence type="ECO:0000256" key="4">
    <source>
        <dbReference type="ARBA" id="ARBA00022980"/>
    </source>
</evidence>
<dbReference type="Gene3D" id="3.90.470.10">
    <property type="entry name" value="Ribosomal protein L22/L17"/>
    <property type="match status" value="1"/>
</dbReference>
<keyword evidence="13" id="KW-1185">Reference proteome</keyword>
<dbReference type="NCBIfam" id="TIGR01044">
    <property type="entry name" value="rplV_bact"/>
    <property type="match status" value="1"/>
</dbReference>
<evidence type="ECO:0000313" key="13">
    <source>
        <dbReference type="Proteomes" id="UP000647241"/>
    </source>
</evidence>
<dbReference type="GO" id="GO:0006412">
    <property type="term" value="P:translation"/>
    <property type="evidence" value="ECO:0007669"/>
    <property type="project" value="UniProtKB-UniRule"/>
</dbReference>
<feature type="compositionally biased region" description="Low complexity" evidence="11">
    <location>
        <begin position="129"/>
        <end position="143"/>
    </location>
</feature>
<feature type="region of interest" description="Disordered" evidence="11">
    <location>
        <begin position="129"/>
        <end position="175"/>
    </location>
</feature>
<dbReference type="PANTHER" id="PTHR13501:SF8">
    <property type="entry name" value="LARGE RIBOSOMAL SUBUNIT PROTEIN UL22M"/>
    <property type="match status" value="1"/>
</dbReference>
<comment type="subunit">
    <text evidence="7 9">Part of the 50S ribosomal subunit.</text>
</comment>
<evidence type="ECO:0000256" key="8">
    <source>
        <dbReference type="RuleBase" id="RU004005"/>
    </source>
</evidence>
<name>A0A917HHE0_9BACT</name>
<accession>A0A917HHE0</accession>
<dbReference type="RefSeq" id="WP_188554305.1">
    <property type="nucleotide sequence ID" value="NZ_BMGT01000002.1"/>
</dbReference>
<evidence type="ECO:0000313" key="12">
    <source>
        <dbReference type="EMBL" id="GGG79629.1"/>
    </source>
</evidence>